<evidence type="ECO:0000313" key="2">
    <source>
        <dbReference type="Proteomes" id="UP001066276"/>
    </source>
</evidence>
<comment type="caution">
    <text evidence="1">The sequence shown here is derived from an EMBL/GenBank/DDBJ whole genome shotgun (WGS) entry which is preliminary data.</text>
</comment>
<protein>
    <submittedName>
        <fullName evidence="1">Uncharacterized protein</fullName>
    </submittedName>
</protein>
<gene>
    <name evidence="1" type="ORF">NDU88_000892</name>
</gene>
<reference evidence="1" key="1">
    <citation type="journal article" date="2022" name="bioRxiv">
        <title>Sequencing and chromosome-scale assembly of the giantPleurodeles waltlgenome.</title>
        <authorList>
            <person name="Brown T."/>
            <person name="Elewa A."/>
            <person name="Iarovenko S."/>
            <person name="Subramanian E."/>
            <person name="Araus A.J."/>
            <person name="Petzold A."/>
            <person name="Susuki M."/>
            <person name="Suzuki K.-i.T."/>
            <person name="Hayashi T."/>
            <person name="Toyoda A."/>
            <person name="Oliveira C."/>
            <person name="Osipova E."/>
            <person name="Leigh N.D."/>
            <person name="Simon A."/>
            <person name="Yun M.H."/>
        </authorList>
    </citation>
    <scope>NUCLEOTIDE SEQUENCE</scope>
    <source>
        <strain evidence="1">20211129_DDA</strain>
        <tissue evidence="1">Liver</tissue>
    </source>
</reference>
<keyword evidence="2" id="KW-1185">Reference proteome</keyword>
<dbReference type="Proteomes" id="UP001066276">
    <property type="component" value="Chromosome 8"/>
</dbReference>
<dbReference type="EMBL" id="JANPWB010000012">
    <property type="protein sequence ID" value="KAJ1112631.1"/>
    <property type="molecule type" value="Genomic_DNA"/>
</dbReference>
<dbReference type="AlphaFoldDB" id="A0AAV7NAW1"/>
<sequence>MGEGPPEHSGTSLGPSVGGACSLAGRAVLGPCWFLRWAAGVATLAWERLLAPESGSAVGSDRGLVQSVASIGAGARASLWCLLPPPLWLNRGLCGPVGSGGGALWVLCGP</sequence>
<accession>A0AAV7NAW1</accession>
<proteinExistence type="predicted"/>
<organism evidence="1 2">
    <name type="scientific">Pleurodeles waltl</name>
    <name type="common">Iberian ribbed newt</name>
    <dbReference type="NCBI Taxonomy" id="8319"/>
    <lineage>
        <taxon>Eukaryota</taxon>
        <taxon>Metazoa</taxon>
        <taxon>Chordata</taxon>
        <taxon>Craniata</taxon>
        <taxon>Vertebrata</taxon>
        <taxon>Euteleostomi</taxon>
        <taxon>Amphibia</taxon>
        <taxon>Batrachia</taxon>
        <taxon>Caudata</taxon>
        <taxon>Salamandroidea</taxon>
        <taxon>Salamandridae</taxon>
        <taxon>Pleurodelinae</taxon>
        <taxon>Pleurodeles</taxon>
    </lineage>
</organism>
<name>A0AAV7NAW1_PLEWA</name>
<evidence type="ECO:0000313" key="1">
    <source>
        <dbReference type="EMBL" id="KAJ1112631.1"/>
    </source>
</evidence>